<keyword evidence="3" id="KW-1185">Reference proteome</keyword>
<reference evidence="2 3" key="2">
    <citation type="submission" date="2018-11" db="EMBL/GenBank/DDBJ databases">
        <authorList>
            <consortium name="Pathogen Informatics"/>
        </authorList>
    </citation>
    <scope>NUCLEOTIDE SEQUENCE [LARGE SCALE GENOMIC DNA]</scope>
</reference>
<protein>
    <submittedName>
        <fullName evidence="4">ShKT domain-containing protein</fullName>
    </submittedName>
</protein>
<name>A0A183DNR9_9BILA</name>
<dbReference type="EMBL" id="UYRT01077940">
    <property type="protein sequence ID" value="VDN17342.1"/>
    <property type="molecule type" value="Genomic_DNA"/>
</dbReference>
<evidence type="ECO:0000256" key="1">
    <source>
        <dbReference type="SAM" id="SignalP"/>
    </source>
</evidence>
<dbReference type="Proteomes" id="UP000271098">
    <property type="component" value="Unassembled WGS sequence"/>
</dbReference>
<reference evidence="4" key="1">
    <citation type="submission" date="2016-06" db="UniProtKB">
        <authorList>
            <consortium name="WormBaseParasite"/>
        </authorList>
    </citation>
    <scope>IDENTIFICATION</scope>
</reference>
<feature type="signal peptide" evidence="1">
    <location>
        <begin position="1"/>
        <end position="22"/>
    </location>
</feature>
<gene>
    <name evidence="2" type="ORF">GPUH_LOCUS10360</name>
</gene>
<feature type="chain" id="PRO_5043138788" evidence="1">
    <location>
        <begin position="23"/>
        <end position="81"/>
    </location>
</feature>
<organism evidence="4">
    <name type="scientific">Gongylonema pulchrum</name>
    <dbReference type="NCBI Taxonomy" id="637853"/>
    <lineage>
        <taxon>Eukaryota</taxon>
        <taxon>Metazoa</taxon>
        <taxon>Ecdysozoa</taxon>
        <taxon>Nematoda</taxon>
        <taxon>Chromadorea</taxon>
        <taxon>Rhabditida</taxon>
        <taxon>Spirurina</taxon>
        <taxon>Spiruromorpha</taxon>
        <taxon>Spiruroidea</taxon>
        <taxon>Gongylonematidae</taxon>
        <taxon>Gongylonema</taxon>
    </lineage>
</organism>
<dbReference type="WBParaSite" id="GPUH_0001037301-mRNA-1">
    <property type="protein sequence ID" value="GPUH_0001037301-mRNA-1"/>
    <property type="gene ID" value="GPUH_0001037301"/>
</dbReference>
<evidence type="ECO:0000313" key="2">
    <source>
        <dbReference type="EMBL" id="VDN17342.1"/>
    </source>
</evidence>
<dbReference type="AlphaFoldDB" id="A0A183DNR9"/>
<accession>A0A183DNR9</accession>
<evidence type="ECO:0000313" key="3">
    <source>
        <dbReference type="Proteomes" id="UP000271098"/>
    </source>
</evidence>
<sequence>MKLLFFCALLFILTIGLSEVQAQPWPKKKPLCRDRMQGPHCQTMKANGCDQVAKGTKKVSDDALTNYRAMCEKTCGFCVES</sequence>
<proteinExistence type="predicted"/>
<evidence type="ECO:0000313" key="4">
    <source>
        <dbReference type="WBParaSite" id="GPUH_0001037301-mRNA-1"/>
    </source>
</evidence>
<keyword evidence="1" id="KW-0732">Signal</keyword>